<protein>
    <submittedName>
        <fullName evidence="3">Glycosyl transferase family 1</fullName>
    </submittedName>
</protein>
<dbReference type="GO" id="GO:0016757">
    <property type="term" value="F:glycosyltransferase activity"/>
    <property type="evidence" value="ECO:0007669"/>
    <property type="project" value="InterPro"/>
</dbReference>
<reference evidence="4" key="2">
    <citation type="submission" date="2016-01" db="EMBL/GenBank/DDBJ databases">
        <title>Six Aerococcus type strain genome sequencing and assembly using PacBio and Illumina Hiseq.</title>
        <authorList>
            <person name="Carkaci D."/>
            <person name="Dargis R."/>
            <person name="Nielsen X.C."/>
            <person name="Skovgaard O."/>
            <person name="Fuursted K."/>
            <person name="Christensen J.J."/>
        </authorList>
    </citation>
    <scope>NUCLEOTIDE SEQUENCE [LARGE SCALE GENOMIC DNA]</scope>
    <source>
        <strain evidence="4">CCUG28094</strain>
    </source>
</reference>
<proteinExistence type="predicted"/>
<dbReference type="RefSeq" id="WP_026466500.1">
    <property type="nucleotide sequence ID" value="NZ_CP013988.1"/>
</dbReference>
<dbReference type="EMBL" id="CP014162">
    <property type="protein sequence ID" value="AMB97166.1"/>
    <property type="molecule type" value="Genomic_DNA"/>
</dbReference>
<dbReference type="CDD" id="cd03801">
    <property type="entry name" value="GT4_PimA-like"/>
    <property type="match status" value="1"/>
</dbReference>
<dbReference type="SUPFAM" id="SSF53756">
    <property type="entry name" value="UDP-Glycosyltransferase/glycogen phosphorylase"/>
    <property type="match status" value="1"/>
</dbReference>
<sequence>MKILHACSYFSTSPLFQQLFDRQIADGHDIDVYVPISKQYPEDRIASNAPYAQTVRVFDQFNRYFYYHKQRKIFRDLESRYNTSDYNLIHAHSLFTNGYMAYQIHKKYGTPYVVAVRSNEVEDFFKKAIWVRPMGIKILQNASQIIFISQNTFEKTFNKYIPENIKAELLAKTQVIPNGIDQYWHDNAYKHRSASTNSPLKIVSTAKIQKGKNLLDLADYVASYNQHVAPAELHVIGPNWDQAVLDQLVEKPGVTYHGPMDKSQLVDFYRQADIFALISSPETFGLVYVEAMSQSLPVIYTKGEGFDGFFTDKEVGVSVDRHDNKAFTEAVDFIRDHYQTISTRALSESKKFQWDDIHQKYLDIYQDILK</sequence>
<gene>
    <name evidence="3" type="ORF">AWM74_02445</name>
</gene>
<dbReference type="GeneID" id="92866409"/>
<feature type="domain" description="Glycosyltransferase subfamily 4-like N-terminal" evidence="2">
    <location>
        <begin position="19"/>
        <end position="181"/>
    </location>
</feature>
<dbReference type="InterPro" id="IPR028098">
    <property type="entry name" value="Glyco_trans_4-like_N"/>
</dbReference>
<dbReference type="Pfam" id="PF00534">
    <property type="entry name" value="Glycos_transf_1"/>
    <property type="match status" value="1"/>
</dbReference>
<feature type="domain" description="Glycosyl transferase family 1" evidence="1">
    <location>
        <begin position="193"/>
        <end position="334"/>
    </location>
</feature>
<dbReference type="InterPro" id="IPR050194">
    <property type="entry name" value="Glycosyltransferase_grp1"/>
</dbReference>
<evidence type="ECO:0000259" key="2">
    <source>
        <dbReference type="Pfam" id="PF13439"/>
    </source>
</evidence>
<keyword evidence="3" id="KW-0808">Transferase</keyword>
<evidence type="ECO:0000259" key="1">
    <source>
        <dbReference type="Pfam" id="PF00534"/>
    </source>
</evidence>
<dbReference type="Pfam" id="PF13439">
    <property type="entry name" value="Glyco_transf_4"/>
    <property type="match status" value="1"/>
</dbReference>
<accession>A0AAC8WZL8</accession>
<dbReference type="KEGG" id="aui:APT62_02240"/>
<evidence type="ECO:0000313" key="3">
    <source>
        <dbReference type="EMBL" id="AMB97166.1"/>
    </source>
</evidence>
<dbReference type="PANTHER" id="PTHR45947">
    <property type="entry name" value="SULFOQUINOVOSYL TRANSFERASE SQD2"/>
    <property type="match status" value="1"/>
</dbReference>
<dbReference type="InterPro" id="IPR001296">
    <property type="entry name" value="Glyco_trans_1"/>
</dbReference>
<dbReference type="Gene3D" id="3.40.50.2000">
    <property type="entry name" value="Glycogen Phosphorylase B"/>
    <property type="match status" value="2"/>
</dbReference>
<dbReference type="AlphaFoldDB" id="A0AAC8WZL8"/>
<evidence type="ECO:0000313" key="4">
    <source>
        <dbReference type="Proteomes" id="UP000067698"/>
    </source>
</evidence>
<organism evidence="3 4">
    <name type="scientific">Aerococcus urinaeequi</name>
    <dbReference type="NCBI Taxonomy" id="51665"/>
    <lineage>
        <taxon>Bacteria</taxon>
        <taxon>Bacillati</taxon>
        <taxon>Bacillota</taxon>
        <taxon>Bacilli</taxon>
        <taxon>Lactobacillales</taxon>
        <taxon>Aerococcaceae</taxon>
        <taxon>Aerococcus</taxon>
    </lineage>
</organism>
<name>A0AAC8WZL8_9LACT</name>
<reference evidence="3 4" key="1">
    <citation type="journal article" date="2016" name="Genome Announc.">
        <title>Complete Genome Sequences of Aerococcus christensenii CCUG 28831T, Aerococcus sanguinicola CCUG 43001T, Aerococcus urinae CCUG 36881T, Aerococcus urinaeequi CCUG 28094T, Aerococcus urinaehominis CCUG 42038 BT, and Aerococcus viridans CCUG 4311T.</title>
        <authorList>
            <person name="Carkaci D."/>
            <person name="Dargis R."/>
            <person name="Nielsen X.C."/>
            <person name="Skovgaard O."/>
            <person name="Fuursted K."/>
            <person name="Christensen J.J."/>
        </authorList>
    </citation>
    <scope>NUCLEOTIDE SEQUENCE [LARGE SCALE GENOMIC DNA]</scope>
    <source>
        <strain evidence="3 4">CCUG28094</strain>
    </source>
</reference>
<dbReference type="Proteomes" id="UP000067698">
    <property type="component" value="Chromosome"/>
</dbReference>
<dbReference type="PANTHER" id="PTHR45947:SF3">
    <property type="entry name" value="SULFOQUINOVOSYL TRANSFERASE SQD2"/>
    <property type="match status" value="1"/>
</dbReference>